<organism evidence="4">
    <name type="scientific">Schistosoma curassoni</name>
    <dbReference type="NCBI Taxonomy" id="6186"/>
    <lineage>
        <taxon>Eukaryota</taxon>
        <taxon>Metazoa</taxon>
        <taxon>Spiralia</taxon>
        <taxon>Lophotrochozoa</taxon>
        <taxon>Platyhelminthes</taxon>
        <taxon>Trematoda</taxon>
        <taxon>Digenea</taxon>
        <taxon>Strigeidida</taxon>
        <taxon>Schistosomatoidea</taxon>
        <taxon>Schistosomatidae</taxon>
        <taxon>Schistosoma</taxon>
    </lineage>
</organism>
<evidence type="ECO:0000313" key="3">
    <source>
        <dbReference type="Proteomes" id="UP000279833"/>
    </source>
</evidence>
<dbReference type="EMBL" id="UZAK01042357">
    <property type="protein sequence ID" value="VDP68849.1"/>
    <property type="molecule type" value="Genomic_DNA"/>
</dbReference>
<name>A0A183KWB2_9TREM</name>
<protein>
    <submittedName>
        <fullName evidence="4">t-SNARE coiled-coil homology domain-containing protein</fullName>
    </submittedName>
</protein>
<keyword evidence="1" id="KW-0472">Membrane</keyword>
<keyword evidence="3" id="KW-1185">Reference proteome</keyword>
<keyword evidence="1" id="KW-1133">Transmembrane helix</keyword>
<accession>A0A183KWB2</accession>
<dbReference type="WBParaSite" id="SCUD_0001935901-mRNA-1">
    <property type="protein sequence ID" value="SCUD_0001935901-mRNA-1"/>
    <property type="gene ID" value="SCUD_0001935901"/>
</dbReference>
<evidence type="ECO:0000313" key="2">
    <source>
        <dbReference type="EMBL" id="VDP68849.1"/>
    </source>
</evidence>
<evidence type="ECO:0000256" key="1">
    <source>
        <dbReference type="SAM" id="Phobius"/>
    </source>
</evidence>
<dbReference type="AlphaFoldDB" id="A0A183KWB2"/>
<sequence>MLSGIQTLKELERDVEREISKTEADLQSIDTSKNQSNDQSLSTYRILVMTPETCRKHLQVYCFIIIYIFDVIYSLWM</sequence>
<reference evidence="4" key="1">
    <citation type="submission" date="2016-06" db="UniProtKB">
        <authorList>
            <consortium name="WormBaseParasite"/>
        </authorList>
    </citation>
    <scope>IDENTIFICATION</scope>
</reference>
<proteinExistence type="predicted"/>
<dbReference type="Proteomes" id="UP000279833">
    <property type="component" value="Unassembled WGS sequence"/>
</dbReference>
<gene>
    <name evidence="2" type="ORF">SCUD_LOCUS19356</name>
</gene>
<feature type="transmembrane region" description="Helical" evidence="1">
    <location>
        <begin position="58"/>
        <end position="76"/>
    </location>
</feature>
<reference evidence="2 3" key="2">
    <citation type="submission" date="2018-11" db="EMBL/GenBank/DDBJ databases">
        <authorList>
            <consortium name="Pathogen Informatics"/>
        </authorList>
    </citation>
    <scope>NUCLEOTIDE SEQUENCE [LARGE SCALE GENOMIC DNA]</scope>
    <source>
        <strain evidence="2">Dakar</strain>
        <strain evidence="3">Dakar, Senegal</strain>
    </source>
</reference>
<evidence type="ECO:0000313" key="4">
    <source>
        <dbReference type="WBParaSite" id="SCUD_0001935901-mRNA-1"/>
    </source>
</evidence>
<keyword evidence="1" id="KW-0812">Transmembrane</keyword>